<accession>J1JSH5</accession>
<dbReference type="Gene3D" id="2.160.10.10">
    <property type="entry name" value="Hexapeptide repeat proteins"/>
    <property type="match status" value="1"/>
</dbReference>
<organism evidence="1 2">
    <name type="scientific">Bartonella vinsonii subsp. arupensis OK-94-513</name>
    <dbReference type="NCBI Taxonomy" id="1094562"/>
    <lineage>
        <taxon>Bacteria</taxon>
        <taxon>Pseudomonadati</taxon>
        <taxon>Pseudomonadota</taxon>
        <taxon>Alphaproteobacteria</taxon>
        <taxon>Hyphomicrobiales</taxon>
        <taxon>Bartonellaceae</taxon>
        <taxon>Bartonella</taxon>
    </lineage>
</organism>
<dbReference type="InterPro" id="IPR011004">
    <property type="entry name" value="Trimer_LpxA-like_sf"/>
</dbReference>
<dbReference type="RefSeq" id="WP_004864203.1">
    <property type="nucleotide sequence ID" value="NZ_CADEAE010000017.1"/>
</dbReference>
<name>J1JSH5_BARVI</name>
<evidence type="ECO:0000313" key="2">
    <source>
        <dbReference type="Proteomes" id="UP000002304"/>
    </source>
</evidence>
<dbReference type="Pfam" id="PF18836">
    <property type="entry name" value="B_solenoid_ydck"/>
    <property type="match status" value="1"/>
</dbReference>
<sequence>MILKKKYEFTDEIIKFWGRTIYRIRARRDFGKVKKGDLGGFIEHEGNLSHEGNCWIYDEAHVYSNARVYGNAKVYGKACVNENACVGNNAQVYDNAHVYGDAEVDDRAHVYGRAKVYGNARVYGNAHVYGTAAIHEFAKACGDARISQDIIDGIFRVDGSERKYELTDEIIEVDGKTLYRIRALRDFGDVKKGDLGGWVESEDNLSHDGNCWISGGGAVFGGTRIRGGEHINSQFVSNKTYELSLLTPQRYMVSLPWHRRTWERLRYYWEYGIWL</sequence>
<dbReference type="PATRIC" id="fig|1094562.3.peg.1096"/>
<evidence type="ECO:0008006" key="3">
    <source>
        <dbReference type="Google" id="ProtNLM"/>
    </source>
</evidence>
<comment type="caution">
    <text evidence="1">The sequence shown here is derived from an EMBL/GenBank/DDBJ whole genome shotgun (WGS) entry which is preliminary data.</text>
</comment>
<dbReference type="SUPFAM" id="SSF51161">
    <property type="entry name" value="Trimeric LpxA-like enzymes"/>
    <property type="match status" value="1"/>
</dbReference>
<dbReference type="AlphaFoldDB" id="J1JSH5"/>
<reference evidence="1 2" key="1">
    <citation type="submission" date="2012-03" db="EMBL/GenBank/DDBJ databases">
        <title>The Genome Sequence of Bartonella vinsonii subsp. arupensis OK-94-513.</title>
        <authorList>
            <consortium name="The Broad Institute Genome Sequencing Platform"/>
            <consortium name="The Broad Institute Genome Sequencing Center for Infectious Disease"/>
            <person name="Feldgarden M."/>
            <person name="Kirby J."/>
            <person name="Kosoy M."/>
            <person name="Birtles R."/>
            <person name="Probert W.S."/>
            <person name="Chiaraviglio L."/>
            <person name="Young S.K."/>
            <person name="Zeng Q."/>
            <person name="Gargeya S."/>
            <person name="Fitzgerald M."/>
            <person name="Haas B."/>
            <person name="Abouelleil A."/>
            <person name="Alvarado L."/>
            <person name="Arachchi H.M."/>
            <person name="Berlin A."/>
            <person name="Chapman S.B."/>
            <person name="Gearin G."/>
            <person name="Goldberg J."/>
            <person name="Griggs A."/>
            <person name="Gujja S."/>
            <person name="Hansen M."/>
            <person name="Heiman D."/>
            <person name="Howarth C."/>
            <person name="Larimer J."/>
            <person name="Lui A."/>
            <person name="MacDonald P.J.P."/>
            <person name="McCowen C."/>
            <person name="Montmayeur A."/>
            <person name="Murphy C."/>
            <person name="Neiman D."/>
            <person name="Pearson M."/>
            <person name="Priest M."/>
            <person name="Roberts A."/>
            <person name="Saif S."/>
            <person name="Shea T."/>
            <person name="Sisk P."/>
            <person name="Stolte C."/>
            <person name="Sykes S."/>
            <person name="Wortman J."/>
            <person name="Nusbaum C."/>
            <person name="Birren B."/>
        </authorList>
    </citation>
    <scope>NUCLEOTIDE SEQUENCE [LARGE SCALE GENOMIC DNA]</scope>
    <source>
        <strain evidence="1 2">OK-94-513</strain>
    </source>
</reference>
<dbReference type="HOGENOM" id="CLU_1101184_0_0_5"/>
<gene>
    <name evidence="1" type="ORF">ME1_00987</name>
</gene>
<dbReference type="InterPro" id="IPR040831">
    <property type="entry name" value="B_solenoid_ydck_rpt"/>
</dbReference>
<dbReference type="STRING" id="1094562.ME1_00987"/>
<dbReference type="Proteomes" id="UP000002304">
    <property type="component" value="Unassembled WGS sequence"/>
</dbReference>
<protein>
    <recommendedName>
        <fullName evidence="3">UDP-3-O-[3-hydroxymyristoyl] glucosamine N-acyltransferase</fullName>
    </recommendedName>
</protein>
<proteinExistence type="predicted"/>
<dbReference type="EMBL" id="AILZ01000025">
    <property type="protein sequence ID" value="EJF87817.1"/>
    <property type="molecule type" value="Genomic_DNA"/>
</dbReference>
<evidence type="ECO:0000313" key="1">
    <source>
        <dbReference type="EMBL" id="EJF87817.1"/>
    </source>
</evidence>